<dbReference type="Proteomes" id="UP000244093">
    <property type="component" value="Unassembled WGS sequence"/>
</dbReference>
<reference evidence="9 10" key="1">
    <citation type="journal article" date="2018" name="Syst. Appl. Microbiol.">
        <title>A new symbiotic nanoarchaeote (Candidatus Nanoclepta minutus) and its host (Zestosphaera tikiterensis gen. nov., sp. nov.) from a New Zealand hot spring.</title>
        <authorList>
            <person name="St John E."/>
            <person name="Liu Y."/>
            <person name="Podar M."/>
            <person name="Stott M.B."/>
            <person name="Meneghin J."/>
            <person name="Chen Z."/>
            <person name="Lagutin K."/>
            <person name="Mitchell K."/>
            <person name="Reysenbach A.L."/>
        </authorList>
    </citation>
    <scope>NUCLEOTIDE SEQUENCE [LARGE SCALE GENOMIC DNA]</scope>
    <source>
        <strain evidence="9">NZ3</strain>
    </source>
</reference>
<dbReference type="Pfam" id="PF01032">
    <property type="entry name" value="FecCD"/>
    <property type="match status" value="1"/>
</dbReference>
<dbReference type="GO" id="GO:0005886">
    <property type="term" value="C:plasma membrane"/>
    <property type="evidence" value="ECO:0007669"/>
    <property type="project" value="UniProtKB-SubCell"/>
</dbReference>
<comment type="subcellular location">
    <subcellularLocation>
        <location evidence="1">Cell membrane</location>
        <topology evidence="1">Multi-pass membrane protein</topology>
    </subcellularLocation>
</comment>
<feature type="transmembrane region" description="Helical" evidence="8">
    <location>
        <begin position="65"/>
        <end position="86"/>
    </location>
</feature>
<dbReference type="EMBL" id="NBVN01000009">
    <property type="protein sequence ID" value="PUA31556.1"/>
    <property type="molecule type" value="Genomic_DNA"/>
</dbReference>
<gene>
    <name evidence="9" type="ORF">B7O98_09205</name>
</gene>
<dbReference type="CDD" id="cd06550">
    <property type="entry name" value="TM_ABC_iron-siderophores_like"/>
    <property type="match status" value="1"/>
</dbReference>
<name>A0A2R7Y1Y9_9CREN</name>
<feature type="transmembrane region" description="Helical" evidence="8">
    <location>
        <begin position="264"/>
        <end position="287"/>
    </location>
</feature>
<sequence length="355" mass="37292">MLSNALRINVIYLLLLTAVFAFFLASLSFGGFYKVSLTDLINVMGSRGMLEDPLRVVIDMRLRRGLTSIAVGAILGVSSIALQNVLRNPLASPFTLGIQHAAALGVGVAMTAFGAISIIGPRSATSSTVVMVNPYVVSALAFAGATIQSFLILFLAYSVGLSIYAVILASIALSFASQAALSLLQYLYFNEVQVATLLFWTFGDVGRVSWFDVWLLLLIASAATILFTALSMDLDLISLGDEVAVSSGVNVKVVRFVALLTSSLFTAVSVSLVGVIGFAGLLASHAARLTVGWNTRRSVFAATLYGSLIVLAADFLGRVVLNPVTLPVGITTTLVGVPLLIALLLGGRRGVAEGR</sequence>
<feature type="transmembrane region" description="Helical" evidence="8">
    <location>
        <begin position="299"/>
        <end position="320"/>
    </location>
</feature>
<evidence type="ECO:0000256" key="7">
    <source>
        <dbReference type="ARBA" id="ARBA00023136"/>
    </source>
</evidence>
<feature type="transmembrane region" description="Helical" evidence="8">
    <location>
        <begin position="132"/>
        <end position="157"/>
    </location>
</feature>
<evidence type="ECO:0000256" key="2">
    <source>
        <dbReference type="ARBA" id="ARBA00007935"/>
    </source>
</evidence>
<evidence type="ECO:0008006" key="11">
    <source>
        <dbReference type="Google" id="ProtNLM"/>
    </source>
</evidence>
<evidence type="ECO:0000313" key="9">
    <source>
        <dbReference type="EMBL" id="PUA31556.1"/>
    </source>
</evidence>
<feature type="transmembrane region" description="Helical" evidence="8">
    <location>
        <begin position="98"/>
        <end position="120"/>
    </location>
</feature>
<protein>
    <recommendedName>
        <fullName evidence="11">Iron ABC transporter permease</fullName>
    </recommendedName>
</protein>
<dbReference type="GO" id="GO:0022857">
    <property type="term" value="F:transmembrane transporter activity"/>
    <property type="evidence" value="ECO:0007669"/>
    <property type="project" value="InterPro"/>
</dbReference>
<evidence type="ECO:0000256" key="8">
    <source>
        <dbReference type="SAM" id="Phobius"/>
    </source>
</evidence>
<keyword evidence="3" id="KW-0813">Transport</keyword>
<dbReference type="InterPro" id="IPR037294">
    <property type="entry name" value="ABC_BtuC-like"/>
</dbReference>
<comment type="similarity">
    <text evidence="2">Belongs to the binding-protein-dependent transport system permease family. FecCD subfamily.</text>
</comment>
<dbReference type="InterPro" id="IPR000522">
    <property type="entry name" value="ABC_transptr_permease_BtuC"/>
</dbReference>
<keyword evidence="5 8" id="KW-0812">Transmembrane</keyword>
<keyword evidence="7 8" id="KW-0472">Membrane</keyword>
<evidence type="ECO:0000256" key="3">
    <source>
        <dbReference type="ARBA" id="ARBA00022448"/>
    </source>
</evidence>
<dbReference type="PANTHER" id="PTHR30472:SF25">
    <property type="entry name" value="ABC TRANSPORTER PERMEASE PROTEIN MJ0876-RELATED"/>
    <property type="match status" value="1"/>
</dbReference>
<accession>A0A2R7Y1Y9</accession>
<dbReference type="GO" id="GO:0033214">
    <property type="term" value="P:siderophore-iron import into cell"/>
    <property type="evidence" value="ECO:0007669"/>
    <property type="project" value="TreeGrafter"/>
</dbReference>
<keyword evidence="4" id="KW-1003">Cell membrane</keyword>
<keyword evidence="6 8" id="KW-1133">Transmembrane helix</keyword>
<evidence type="ECO:0000313" key="10">
    <source>
        <dbReference type="Proteomes" id="UP000244093"/>
    </source>
</evidence>
<evidence type="ECO:0000256" key="4">
    <source>
        <dbReference type="ARBA" id="ARBA00022475"/>
    </source>
</evidence>
<feature type="transmembrane region" description="Helical" evidence="8">
    <location>
        <begin position="163"/>
        <end position="189"/>
    </location>
</feature>
<feature type="transmembrane region" description="Helical" evidence="8">
    <location>
        <begin position="326"/>
        <end position="345"/>
    </location>
</feature>
<dbReference type="Gene3D" id="1.10.3470.10">
    <property type="entry name" value="ABC transporter involved in vitamin B12 uptake, BtuC"/>
    <property type="match status" value="1"/>
</dbReference>
<evidence type="ECO:0000256" key="6">
    <source>
        <dbReference type="ARBA" id="ARBA00022989"/>
    </source>
</evidence>
<comment type="caution">
    <text evidence="9">The sequence shown here is derived from an EMBL/GenBank/DDBJ whole genome shotgun (WGS) entry which is preliminary data.</text>
</comment>
<feature type="transmembrane region" description="Helical" evidence="8">
    <location>
        <begin position="210"/>
        <end position="230"/>
    </location>
</feature>
<feature type="transmembrane region" description="Helical" evidence="8">
    <location>
        <begin position="12"/>
        <end position="33"/>
    </location>
</feature>
<organism evidence="9 10">
    <name type="scientific">Zestosphaera tikiterensis</name>
    <dbReference type="NCBI Taxonomy" id="1973259"/>
    <lineage>
        <taxon>Archaea</taxon>
        <taxon>Thermoproteota</taxon>
        <taxon>Thermoprotei</taxon>
        <taxon>Desulfurococcales</taxon>
        <taxon>Desulfurococcaceae</taxon>
        <taxon>Zestosphaera</taxon>
    </lineage>
</organism>
<proteinExistence type="inferred from homology"/>
<evidence type="ECO:0000256" key="5">
    <source>
        <dbReference type="ARBA" id="ARBA00022692"/>
    </source>
</evidence>
<dbReference type="PANTHER" id="PTHR30472">
    <property type="entry name" value="FERRIC ENTEROBACTIN TRANSPORT SYSTEM PERMEASE PROTEIN"/>
    <property type="match status" value="1"/>
</dbReference>
<dbReference type="AlphaFoldDB" id="A0A2R7Y1Y9"/>
<dbReference type="SUPFAM" id="SSF81345">
    <property type="entry name" value="ABC transporter involved in vitamin B12 uptake, BtuC"/>
    <property type="match status" value="1"/>
</dbReference>
<evidence type="ECO:0000256" key="1">
    <source>
        <dbReference type="ARBA" id="ARBA00004651"/>
    </source>
</evidence>